<name>A0A1F5DNT9_9BACT</name>
<proteinExistence type="inferred from homology"/>
<dbReference type="PANTHER" id="PTHR43000">
    <property type="entry name" value="DTDP-D-GLUCOSE 4,6-DEHYDRATASE-RELATED"/>
    <property type="match status" value="1"/>
</dbReference>
<dbReference type="EMBL" id="MEZN01000010">
    <property type="protein sequence ID" value="OGD56710.1"/>
    <property type="molecule type" value="Genomic_DNA"/>
</dbReference>
<accession>A0A1F5DNT9</accession>
<feature type="domain" description="NAD-dependent epimerase/dehydratase" evidence="2">
    <location>
        <begin position="9"/>
        <end position="216"/>
    </location>
</feature>
<protein>
    <recommendedName>
        <fullName evidence="2">NAD-dependent epimerase/dehydratase domain-containing protein</fullName>
    </recommendedName>
</protein>
<reference evidence="3 4" key="1">
    <citation type="journal article" date="2016" name="Nat. Commun.">
        <title>Thousands of microbial genomes shed light on interconnected biogeochemical processes in an aquifer system.</title>
        <authorList>
            <person name="Anantharaman K."/>
            <person name="Brown C.T."/>
            <person name="Hug L.A."/>
            <person name="Sharon I."/>
            <person name="Castelle C.J."/>
            <person name="Probst A.J."/>
            <person name="Thomas B.C."/>
            <person name="Singh A."/>
            <person name="Wilkins M.J."/>
            <person name="Karaoz U."/>
            <person name="Brodie E.L."/>
            <person name="Williams K.H."/>
            <person name="Hubbard S.S."/>
            <person name="Banfield J.F."/>
        </authorList>
    </citation>
    <scope>NUCLEOTIDE SEQUENCE [LARGE SCALE GENOMIC DNA]</scope>
</reference>
<dbReference type="Proteomes" id="UP000176791">
    <property type="component" value="Unassembled WGS sequence"/>
</dbReference>
<evidence type="ECO:0000313" key="4">
    <source>
        <dbReference type="Proteomes" id="UP000176791"/>
    </source>
</evidence>
<dbReference type="SUPFAM" id="SSF51735">
    <property type="entry name" value="NAD(P)-binding Rossmann-fold domains"/>
    <property type="match status" value="1"/>
</dbReference>
<evidence type="ECO:0000256" key="1">
    <source>
        <dbReference type="ARBA" id="ARBA00007637"/>
    </source>
</evidence>
<dbReference type="Gene3D" id="3.40.50.720">
    <property type="entry name" value="NAD(P)-binding Rossmann-like Domain"/>
    <property type="match status" value="1"/>
</dbReference>
<dbReference type="InterPro" id="IPR001509">
    <property type="entry name" value="Epimerase_deHydtase"/>
</dbReference>
<comment type="caution">
    <text evidence="3">The sequence shown here is derived from an EMBL/GenBank/DDBJ whole genome shotgun (WGS) entry which is preliminary data.</text>
</comment>
<dbReference type="Pfam" id="PF01370">
    <property type="entry name" value="Epimerase"/>
    <property type="match status" value="1"/>
</dbReference>
<dbReference type="InterPro" id="IPR036291">
    <property type="entry name" value="NAD(P)-bd_dom_sf"/>
</dbReference>
<comment type="similarity">
    <text evidence="1">Belongs to the NAD(P)-dependent epimerase/dehydratase family.</text>
</comment>
<evidence type="ECO:0000313" key="3">
    <source>
        <dbReference type="EMBL" id="OGD56710.1"/>
    </source>
</evidence>
<sequence>MKLLHIGLGFIGSRVIDKLESAGHKVDVFDLSFGQDLRDREQVIKMIAGGRYDGVILMAAIADLNVFEKDPLLGMDVNISGLINVADACSKTGTKLYFISTCCVYGNTKDLPSDENSLVEPSEVYAAAKYAGEWIIKGYHRSYDLPYAILRLATVYGPTMRPALAPAVFINQIKKGQPITVHGAGKQTRTLTYIDDLVDGIVAAVYSPVVNETINISSEEERSVNELVKIICSAMEQPDWPIEHINDRKGQTTREKINASKAKKLLHWQAKVSLEQGIKKTLQWMSENNLTIIS</sequence>
<evidence type="ECO:0000259" key="2">
    <source>
        <dbReference type="Pfam" id="PF01370"/>
    </source>
</evidence>
<organism evidence="3 4">
    <name type="scientific">Candidatus Beckwithbacteria bacterium RIFCSPHIGHO2_12_FULL_47_17</name>
    <dbReference type="NCBI Taxonomy" id="1797460"/>
    <lineage>
        <taxon>Bacteria</taxon>
        <taxon>Candidatus Beckwithiibacteriota</taxon>
    </lineage>
</organism>
<gene>
    <name evidence="3" type="ORF">A3E73_00625</name>
</gene>
<dbReference type="STRING" id="1797460.A3E73_00625"/>
<dbReference type="AlphaFoldDB" id="A0A1F5DNT9"/>